<proteinExistence type="predicted"/>
<evidence type="ECO:0000256" key="2">
    <source>
        <dbReference type="SAM" id="MobiDB-lite"/>
    </source>
</evidence>
<feature type="coiled-coil region" evidence="1">
    <location>
        <begin position="104"/>
        <end position="131"/>
    </location>
</feature>
<protein>
    <submittedName>
        <fullName evidence="3">Uncharacterized protein</fullName>
    </submittedName>
</protein>
<dbReference type="Proteomes" id="UP001396898">
    <property type="component" value="Unassembled WGS sequence"/>
</dbReference>
<reference evidence="3 4" key="1">
    <citation type="submission" date="2023-01" db="EMBL/GenBank/DDBJ databases">
        <title>Analysis of 21 Apiospora genomes using comparative genomics revels a genus with tremendous synthesis potential of carbohydrate active enzymes and secondary metabolites.</title>
        <authorList>
            <person name="Sorensen T."/>
        </authorList>
    </citation>
    <scope>NUCLEOTIDE SEQUENCE [LARGE SCALE GENOMIC DNA]</scope>
    <source>
        <strain evidence="3 4">CBS 20057</strain>
    </source>
</reference>
<evidence type="ECO:0000313" key="4">
    <source>
        <dbReference type="Proteomes" id="UP001396898"/>
    </source>
</evidence>
<evidence type="ECO:0000313" key="3">
    <source>
        <dbReference type="EMBL" id="KAK8012582.1"/>
    </source>
</evidence>
<keyword evidence="4" id="KW-1185">Reference proteome</keyword>
<accession>A0ABR1RH27</accession>
<keyword evidence="1" id="KW-0175">Coiled coil</keyword>
<comment type="caution">
    <text evidence="3">The sequence shown here is derived from an EMBL/GenBank/DDBJ whole genome shotgun (WGS) entry which is preliminary data.</text>
</comment>
<dbReference type="EMBL" id="JAQQWI010000015">
    <property type="protein sequence ID" value="KAK8012582.1"/>
    <property type="molecule type" value="Genomic_DNA"/>
</dbReference>
<gene>
    <name evidence="3" type="ORF">PG991_009957</name>
</gene>
<evidence type="ECO:0000256" key="1">
    <source>
        <dbReference type="SAM" id="Coils"/>
    </source>
</evidence>
<feature type="region of interest" description="Disordered" evidence="2">
    <location>
        <begin position="63"/>
        <end position="82"/>
    </location>
</feature>
<organism evidence="3 4">
    <name type="scientific">Apiospora marii</name>
    <dbReference type="NCBI Taxonomy" id="335849"/>
    <lineage>
        <taxon>Eukaryota</taxon>
        <taxon>Fungi</taxon>
        <taxon>Dikarya</taxon>
        <taxon>Ascomycota</taxon>
        <taxon>Pezizomycotina</taxon>
        <taxon>Sordariomycetes</taxon>
        <taxon>Xylariomycetidae</taxon>
        <taxon>Amphisphaeriales</taxon>
        <taxon>Apiosporaceae</taxon>
        <taxon>Apiospora</taxon>
    </lineage>
</organism>
<feature type="coiled-coil region" evidence="1">
    <location>
        <begin position="7"/>
        <end position="41"/>
    </location>
</feature>
<name>A0ABR1RH27_9PEZI</name>
<sequence>MADETLAGRLMSENAILKRQNQQLAKENEVLQQSEAESEARLLDVLKAQLEVRTKELEQTRFISSAKSDTGQPHDDDDGQNLHETRLDANRKIQEAISKVCSDVQRLLESNQKLKAQKAVLENTISRMQREKPKITFEIDDLAIMSKWAQLDDGIVQISTKYLRADFQMESFCYSQQTLYRSICTSSSQRNYLENRTLAPFFFRAVIWRLMADVVLNLLDSFTVFSNDARAVVDTVRNNLAWGSQSTTYNDH</sequence>